<dbReference type="Proteomes" id="UP000184188">
    <property type="component" value="Unassembled WGS sequence"/>
</dbReference>
<evidence type="ECO:0000313" key="3">
    <source>
        <dbReference type="Proteomes" id="UP000184188"/>
    </source>
</evidence>
<keyword evidence="3" id="KW-1185">Reference proteome</keyword>
<feature type="region of interest" description="Disordered" evidence="1">
    <location>
        <begin position="158"/>
        <end position="185"/>
    </location>
</feature>
<evidence type="ECO:0000313" key="2">
    <source>
        <dbReference type="EMBL" id="OJJ47892.1"/>
    </source>
</evidence>
<dbReference type="VEuPathDB" id="FungiDB:ASPZODRAFT_1804012"/>
<evidence type="ECO:0000256" key="1">
    <source>
        <dbReference type="SAM" id="MobiDB-lite"/>
    </source>
</evidence>
<sequence length="185" mass="20718">MIGSLPLMLAQSTGVVGPSQPPASRSESVWKTGLFTTSGINHHPENLPAKTERGVSGFWRHSETASFLSPNEKYAGRPVSTFTGLAGVFLLSTVLQLTPSPFIYPPRSGTYLWRDQQYLGKSSSRGPDWRDRKYSVPPHHRMIGQRCAFFLTLAIVKKKKKKKKKKKPRREQGAELCSGMTYQPR</sequence>
<accession>A0A1L9SKW5</accession>
<dbReference type="AlphaFoldDB" id="A0A1L9SKW5"/>
<name>A0A1L9SKW5_9EURO</name>
<proteinExistence type="predicted"/>
<reference evidence="3" key="1">
    <citation type="journal article" date="2017" name="Genome Biol.">
        <title>Comparative genomics reveals high biological diversity and specific adaptations in the industrially and medically important fungal genus Aspergillus.</title>
        <authorList>
            <person name="de Vries R.P."/>
            <person name="Riley R."/>
            <person name="Wiebenga A."/>
            <person name="Aguilar-Osorio G."/>
            <person name="Amillis S."/>
            <person name="Uchima C.A."/>
            <person name="Anderluh G."/>
            <person name="Asadollahi M."/>
            <person name="Askin M."/>
            <person name="Barry K."/>
            <person name="Battaglia E."/>
            <person name="Bayram O."/>
            <person name="Benocci T."/>
            <person name="Braus-Stromeyer S.A."/>
            <person name="Caldana C."/>
            <person name="Canovas D."/>
            <person name="Cerqueira G.C."/>
            <person name="Chen F."/>
            <person name="Chen W."/>
            <person name="Choi C."/>
            <person name="Clum A."/>
            <person name="Dos Santos R.A."/>
            <person name="Damasio A.R."/>
            <person name="Diallinas G."/>
            <person name="Emri T."/>
            <person name="Fekete E."/>
            <person name="Flipphi M."/>
            <person name="Freyberg S."/>
            <person name="Gallo A."/>
            <person name="Gournas C."/>
            <person name="Habgood R."/>
            <person name="Hainaut M."/>
            <person name="Harispe M.L."/>
            <person name="Henrissat B."/>
            <person name="Hilden K.S."/>
            <person name="Hope R."/>
            <person name="Hossain A."/>
            <person name="Karabika E."/>
            <person name="Karaffa L."/>
            <person name="Karanyi Z."/>
            <person name="Krasevec N."/>
            <person name="Kuo A."/>
            <person name="Kusch H."/>
            <person name="LaButti K."/>
            <person name="Lagendijk E.L."/>
            <person name="Lapidus A."/>
            <person name="Levasseur A."/>
            <person name="Lindquist E."/>
            <person name="Lipzen A."/>
            <person name="Logrieco A.F."/>
            <person name="MacCabe A."/>
            <person name="Maekelae M.R."/>
            <person name="Malavazi I."/>
            <person name="Melin P."/>
            <person name="Meyer V."/>
            <person name="Mielnichuk N."/>
            <person name="Miskei M."/>
            <person name="Molnar A.P."/>
            <person name="Mule G."/>
            <person name="Ngan C.Y."/>
            <person name="Orejas M."/>
            <person name="Orosz E."/>
            <person name="Ouedraogo J.P."/>
            <person name="Overkamp K.M."/>
            <person name="Park H.-S."/>
            <person name="Perrone G."/>
            <person name="Piumi F."/>
            <person name="Punt P.J."/>
            <person name="Ram A.F."/>
            <person name="Ramon A."/>
            <person name="Rauscher S."/>
            <person name="Record E."/>
            <person name="Riano-Pachon D.M."/>
            <person name="Robert V."/>
            <person name="Roehrig J."/>
            <person name="Ruller R."/>
            <person name="Salamov A."/>
            <person name="Salih N.S."/>
            <person name="Samson R.A."/>
            <person name="Sandor E."/>
            <person name="Sanguinetti M."/>
            <person name="Schuetze T."/>
            <person name="Sepcic K."/>
            <person name="Shelest E."/>
            <person name="Sherlock G."/>
            <person name="Sophianopoulou V."/>
            <person name="Squina F.M."/>
            <person name="Sun H."/>
            <person name="Susca A."/>
            <person name="Todd R.B."/>
            <person name="Tsang A."/>
            <person name="Unkles S.E."/>
            <person name="van de Wiele N."/>
            <person name="van Rossen-Uffink D."/>
            <person name="Oliveira J.V."/>
            <person name="Vesth T.C."/>
            <person name="Visser J."/>
            <person name="Yu J.-H."/>
            <person name="Zhou M."/>
            <person name="Andersen M.R."/>
            <person name="Archer D.B."/>
            <person name="Baker S.E."/>
            <person name="Benoit I."/>
            <person name="Brakhage A.A."/>
            <person name="Braus G.H."/>
            <person name="Fischer R."/>
            <person name="Frisvad J.C."/>
            <person name="Goldman G.H."/>
            <person name="Houbraken J."/>
            <person name="Oakley B."/>
            <person name="Pocsi I."/>
            <person name="Scazzocchio C."/>
            <person name="Seiboth B."/>
            <person name="vanKuyk P.A."/>
            <person name="Wortman J."/>
            <person name="Dyer P.S."/>
            <person name="Grigoriev I.V."/>
        </authorList>
    </citation>
    <scope>NUCLEOTIDE SEQUENCE [LARGE SCALE GENOMIC DNA]</scope>
    <source>
        <strain evidence="3">CBS 506.65</strain>
    </source>
</reference>
<dbReference type="RefSeq" id="XP_022582402.1">
    <property type="nucleotide sequence ID" value="XM_022727140.1"/>
</dbReference>
<feature type="compositionally biased region" description="Basic residues" evidence="1">
    <location>
        <begin position="158"/>
        <end position="169"/>
    </location>
</feature>
<organism evidence="2 3">
    <name type="scientific">Penicilliopsis zonata CBS 506.65</name>
    <dbReference type="NCBI Taxonomy" id="1073090"/>
    <lineage>
        <taxon>Eukaryota</taxon>
        <taxon>Fungi</taxon>
        <taxon>Dikarya</taxon>
        <taxon>Ascomycota</taxon>
        <taxon>Pezizomycotina</taxon>
        <taxon>Eurotiomycetes</taxon>
        <taxon>Eurotiomycetidae</taxon>
        <taxon>Eurotiales</taxon>
        <taxon>Aspergillaceae</taxon>
        <taxon>Penicilliopsis</taxon>
    </lineage>
</organism>
<protein>
    <submittedName>
        <fullName evidence="2">Uncharacterized protein</fullName>
    </submittedName>
</protein>
<dbReference type="GeneID" id="34613604"/>
<gene>
    <name evidence="2" type="ORF">ASPZODRAFT_1804012</name>
</gene>
<dbReference type="EMBL" id="KV878340">
    <property type="protein sequence ID" value="OJJ47892.1"/>
    <property type="molecule type" value="Genomic_DNA"/>
</dbReference>